<dbReference type="PANTHER" id="PTHR21301:SF11">
    <property type="entry name" value="GIY-YIG DOMAIN-CONTAINING PROTEIN"/>
    <property type="match status" value="1"/>
</dbReference>
<feature type="domain" description="Reverse transcriptase" evidence="1">
    <location>
        <begin position="1"/>
        <end position="123"/>
    </location>
</feature>
<dbReference type="PANTHER" id="PTHR21301">
    <property type="entry name" value="REVERSE TRANSCRIPTASE"/>
    <property type="match status" value="1"/>
</dbReference>
<comment type="caution">
    <text evidence="2">The sequence shown here is derived from an EMBL/GenBank/DDBJ whole genome shotgun (WGS) entry which is preliminary data.</text>
</comment>
<dbReference type="Pfam" id="PF00078">
    <property type="entry name" value="RVT_1"/>
    <property type="match status" value="1"/>
</dbReference>
<dbReference type="PROSITE" id="PS50878">
    <property type="entry name" value="RT_POL"/>
    <property type="match status" value="1"/>
</dbReference>
<reference evidence="2 3" key="1">
    <citation type="journal article" date="2024" name="Insects">
        <title>An Improved Chromosome-Level Genome Assembly of the Firefly Pyrocoelia pectoralis.</title>
        <authorList>
            <person name="Fu X."/>
            <person name="Meyer-Rochow V.B."/>
            <person name="Ballantyne L."/>
            <person name="Zhu X."/>
        </authorList>
    </citation>
    <scope>NUCLEOTIDE SEQUENCE [LARGE SCALE GENOMIC DNA]</scope>
    <source>
        <strain evidence="2">XCY_ONT2</strain>
    </source>
</reference>
<gene>
    <name evidence="2" type="ORF">RI129_004140</name>
</gene>
<dbReference type="CDD" id="cd00304">
    <property type="entry name" value="RT_like"/>
    <property type="match status" value="1"/>
</dbReference>
<accession>A0AAN7VHZ7</accession>
<evidence type="ECO:0000313" key="3">
    <source>
        <dbReference type="Proteomes" id="UP001329430"/>
    </source>
</evidence>
<dbReference type="InterPro" id="IPR043502">
    <property type="entry name" value="DNA/RNA_pol_sf"/>
</dbReference>
<organism evidence="2 3">
    <name type="scientific">Pyrocoelia pectoralis</name>
    <dbReference type="NCBI Taxonomy" id="417401"/>
    <lineage>
        <taxon>Eukaryota</taxon>
        <taxon>Metazoa</taxon>
        <taxon>Ecdysozoa</taxon>
        <taxon>Arthropoda</taxon>
        <taxon>Hexapoda</taxon>
        <taxon>Insecta</taxon>
        <taxon>Pterygota</taxon>
        <taxon>Neoptera</taxon>
        <taxon>Endopterygota</taxon>
        <taxon>Coleoptera</taxon>
        <taxon>Polyphaga</taxon>
        <taxon>Elateriformia</taxon>
        <taxon>Elateroidea</taxon>
        <taxon>Lampyridae</taxon>
        <taxon>Lampyrinae</taxon>
        <taxon>Pyrocoelia</taxon>
    </lineage>
</organism>
<dbReference type="SUPFAM" id="SSF56672">
    <property type="entry name" value="DNA/RNA polymerases"/>
    <property type="match status" value="1"/>
</dbReference>
<evidence type="ECO:0000313" key="2">
    <source>
        <dbReference type="EMBL" id="KAK5645676.1"/>
    </source>
</evidence>
<dbReference type="InterPro" id="IPR000477">
    <property type="entry name" value="RT_dom"/>
</dbReference>
<evidence type="ECO:0000259" key="1">
    <source>
        <dbReference type="PROSITE" id="PS50878"/>
    </source>
</evidence>
<proteinExistence type="predicted"/>
<dbReference type="AlphaFoldDB" id="A0AAN7VHZ7"/>
<keyword evidence="3" id="KW-1185">Reference proteome</keyword>
<sequence>MNRRNKNYESTYFLYDNKFYKQIQGTPMGSPLSPALANIYMEDFEEKAINSFALKPKYWYRYVDDTFVIWNHGAESLNNFLDHLNNIHPNIKFRMEVENNNTIPFLDTLLTKLPNRKFLHSVYRKPTHTNKYLNALSHHQSPSLSTTQCYEVIIISITLLITSKLQK</sequence>
<dbReference type="Proteomes" id="UP001329430">
    <property type="component" value="Chromosome 3"/>
</dbReference>
<name>A0AAN7VHZ7_9COLE</name>
<protein>
    <recommendedName>
        <fullName evidence="1">Reverse transcriptase domain-containing protein</fullName>
    </recommendedName>
</protein>
<dbReference type="GO" id="GO:0071897">
    <property type="term" value="P:DNA biosynthetic process"/>
    <property type="evidence" value="ECO:0007669"/>
    <property type="project" value="UniProtKB-ARBA"/>
</dbReference>
<dbReference type="EMBL" id="JAVRBK010000003">
    <property type="protein sequence ID" value="KAK5645676.1"/>
    <property type="molecule type" value="Genomic_DNA"/>
</dbReference>